<geneLocation type="mitochondrion" evidence="20"/>
<feature type="transmembrane region" description="Helical" evidence="18">
    <location>
        <begin position="270"/>
        <end position="292"/>
    </location>
</feature>
<dbReference type="Pfam" id="PF00361">
    <property type="entry name" value="Proton_antipo_M"/>
    <property type="match status" value="1"/>
</dbReference>
<accession>A0A343C235</accession>
<evidence type="ECO:0000256" key="12">
    <source>
        <dbReference type="ARBA" id="ARBA00022989"/>
    </source>
</evidence>
<evidence type="ECO:0000313" key="21">
    <source>
        <dbReference type="EMBL" id="QNV12162.1"/>
    </source>
</evidence>
<evidence type="ECO:0000256" key="11">
    <source>
        <dbReference type="ARBA" id="ARBA00022982"/>
    </source>
</evidence>
<keyword evidence="14 18" id="KW-0830">Ubiquinone</keyword>
<feature type="domain" description="NADH:quinone oxidoreductase/Mrp antiporter transmembrane" evidence="19">
    <location>
        <begin position="22"/>
        <end position="283"/>
    </location>
</feature>
<reference evidence="20" key="1">
    <citation type="submission" date="2016-04" db="EMBL/GenBank/DDBJ databases">
        <title>Mitochondria of beetle species.</title>
        <authorList>
            <person name="Hunter A."/>
            <person name="Moriniere J."/>
            <person name="Tang P."/>
            <person name="Linard B."/>
            <person name="Crampton-Platt A."/>
            <person name="Vogler A.P."/>
        </authorList>
    </citation>
    <scope>NUCLEOTIDE SEQUENCE</scope>
</reference>
<comment type="similarity">
    <text evidence="3 18">Belongs to the complex I subunit 2 family.</text>
</comment>
<evidence type="ECO:0000256" key="1">
    <source>
        <dbReference type="ARBA" id="ARBA00003257"/>
    </source>
</evidence>
<evidence type="ECO:0000256" key="5">
    <source>
        <dbReference type="ARBA" id="ARBA00021008"/>
    </source>
</evidence>
<gene>
    <name evidence="20" type="primary">nad2</name>
    <name evidence="21" type="synonym">ND2</name>
</gene>
<evidence type="ECO:0000256" key="16">
    <source>
        <dbReference type="ARBA" id="ARBA00023136"/>
    </source>
</evidence>
<dbReference type="EC" id="7.1.1.2" evidence="4 18"/>
<evidence type="ECO:0000256" key="9">
    <source>
        <dbReference type="ARBA" id="ARBA00022792"/>
    </source>
</evidence>
<sequence length="336" mass="39125">MYFYKMLFSLTMIIGTFVSISSYSWMGMWIGLEINLLSIIPLMSESNNSLATEATLKYFITQVLASTLILFSIIMLSLNFMYNSLLIDPFTLMMNTALLMKMGAAPFHFWFPEVIEGLNWTNSFIMMTWQKIAPMVLLSYTNINITYVSICVVISMIVSGISGLNQISMRKILAYSSINHIGWMLTAMMFTENIWSYYFIIYSMMSFNIIYILNKFNIYYLKQLFISLNTQPIPKLFFNLNFLSLGGLPPFIGFLPKWLTIQMLINNEYYLLALLMMMLTLMTLYFYMRVTFSTVILKMSEPSFFKNNINKTNIIMTINFIVLISLIFCTLSFNFQ</sequence>
<dbReference type="GO" id="GO:0006120">
    <property type="term" value="P:mitochondrial electron transport, NADH to ubiquinone"/>
    <property type="evidence" value="ECO:0007669"/>
    <property type="project" value="InterPro"/>
</dbReference>
<comment type="function">
    <text evidence="1">Core subunit of the mitochondrial membrane respiratory chain NADH dehydrogenase (Complex I) that is believed to belong to the minimal assembly required for catalysis. Complex I functions in the transfer of electrons from NADH to the respiratory chain. The immediate electron acceptor for the enzyme is believed to be ubiquinone.</text>
</comment>
<keyword evidence="6" id="KW-0813">Transport</keyword>
<feature type="transmembrane region" description="Helical" evidence="18">
    <location>
        <begin position="197"/>
        <end position="216"/>
    </location>
</feature>
<dbReference type="GO" id="GO:0008137">
    <property type="term" value="F:NADH dehydrogenase (ubiquinone) activity"/>
    <property type="evidence" value="ECO:0007669"/>
    <property type="project" value="UniProtKB-EC"/>
</dbReference>
<proteinExistence type="inferred from homology"/>
<keyword evidence="13 18" id="KW-0520">NAD</keyword>
<keyword evidence="10 18" id="KW-1278">Translocase</keyword>
<evidence type="ECO:0000256" key="3">
    <source>
        <dbReference type="ARBA" id="ARBA00007012"/>
    </source>
</evidence>
<keyword evidence="12 18" id="KW-1133">Transmembrane helix</keyword>
<dbReference type="InterPro" id="IPR003917">
    <property type="entry name" value="NADH_UbQ_OxRdtase_chain2"/>
</dbReference>
<evidence type="ECO:0000256" key="7">
    <source>
        <dbReference type="ARBA" id="ARBA00022660"/>
    </source>
</evidence>
<evidence type="ECO:0000259" key="19">
    <source>
        <dbReference type="Pfam" id="PF00361"/>
    </source>
</evidence>
<keyword evidence="8 18" id="KW-0812">Transmembrane</keyword>
<feature type="transmembrane region" description="Helical" evidence="18">
    <location>
        <begin position="145"/>
        <end position="165"/>
    </location>
</feature>
<comment type="subcellular location">
    <subcellularLocation>
        <location evidence="2 18">Mitochondrion inner membrane</location>
        <topology evidence="2 18">Multi-pass membrane protein</topology>
    </subcellularLocation>
</comment>
<dbReference type="InterPro" id="IPR050175">
    <property type="entry name" value="Complex_I_Subunit_2"/>
</dbReference>
<keyword evidence="16 18" id="KW-0472">Membrane</keyword>
<feature type="transmembrane region" description="Helical" evidence="18">
    <location>
        <begin position="313"/>
        <end position="333"/>
    </location>
</feature>
<dbReference type="EMBL" id="KX087240">
    <property type="protein sequence ID" value="ARH54078.1"/>
    <property type="molecule type" value="Genomic_DNA"/>
</dbReference>
<keyword evidence="9 18" id="KW-0999">Mitochondrion inner membrane</keyword>
<evidence type="ECO:0000256" key="8">
    <source>
        <dbReference type="ARBA" id="ARBA00022692"/>
    </source>
</evidence>
<keyword evidence="11 18" id="KW-0249">Electron transport</keyword>
<dbReference type="AlphaFoldDB" id="A0A343C235"/>
<evidence type="ECO:0000256" key="6">
    <source>
        <dbReference type="ARBA" id="ARBA00022448"/>
    </source>
</evidence>
<feature type="transmembrane region" description="Helical" evidence="18">
    <location>
        <begin position="236"/>
        <end position="258"/>
    </location>
</feature>
<dbReference type="InterPro" id="IPR001750">
    <property type="entry name" value="ND/Mrp_TM"/>
</dbReference>
<evidence type="ECO:0000256" key="17">
    <source>
        <dbReference type="ARBA" id="ARBA00049551"/>
    </source>
</evidence>
<feature type="transmembrane region" description="Helical" evidence="18">
    <location>
        <begin position="58"/>
        <end position="78"/>
    </location>
</feature>
<evidence type="ECO:0000256" key="18">
    <source>
        <dbReference type="RuleBase" id="RU003403"/>
    </source>
</evidence>
<evidence type="ECO:0000256" key="15">
    <source>
        <dbReference type="ARBA" id="ARBA00023128"/>
    </source>
</evidence>
<evidence type="ECO:0000256" key="4">
    <source>
        <dbReference type="ARBA" id="ARBA00012944"/>
    </source>
</evidence>
<reference evidence="21" key="2">
    <citation type="submission" date="2020-08" db="EMBL/GenBank/DDBJ databases">
        <title>DNAmark Project.</title>
        <authorList>
            <person name="Leerhoei F."/>
        </authorList>
    </citation>
    <scope>NUCLEOTIDE SEQUENCE</scope>
    <source>
        <strain evidence="21">DM640</strain>
    </source>
</reference>
<dbReference type="EMBL" id="MT862436">
    <property type="protein sequence ID" value="QNV12162.1"/>
    <property type="molecule type" value="Genomic_DNA"/>
</dbReference>
<dbReference type="PRINTS" id="PR01436">
    <property type="entry name" value="NADHDHGNASE2"/>
</dbReference>
<keyword evidence="7 18" id="KW-0679">Respiratory chain</keyword>
<evidence type="ECO:0000256" key="10">
    <source>
        <dbReference type="ARBA" id="ARBA00022967"/>
    </source>
</evidence>
<evidence type="ECO:0000313" key="20">
    <source>
        <dbReference type="EMBL" id="ARH54078.1"/>
    </source>
</evidence>
<comment type="function">
    <text evidence="18">Core subunit of the mitochondrial membrane respiratory chain NADH dehydrogenase (Complex I) which catalyzes electron transfer from NADH through the respiratory chain, using ubiquinone as an electron acceptor. Essential for the catalytic activity and assembly of complex I.</text>
</comment>
<protein>
    <recommendedName>
        <fullName evidence="5 18">NADH-ubiquinone oxidoreductase chain 2</fullName>
        <ecNumber evidence="4 18">7.1.1.2</ecNumber>
    </recommendedName>
</protein>
<name>A0A343C235_9SCAR</name>
<dbReference type="PANTHER" id="PTHR46552:SF1">
    <property type="entry name" value="NADH-UBIQUINONE OXIDOREDUCTASE CHAIN 2"/>
    <property type="match status" value="1"/>
</dbReference>
<evidence type="ECO:0000256" key="14">
    <source>
        <dbReference type="ARBA" id="ARBA00023075"/>
    </source>
</evidence>
<organism evidence="20">
    <name type="scientific">Aphodius foetens</name>
    <dbReference type="NCBI Taxonomy" id="207149"/>
    <lineage>
        <taxon>Eukaryota</taxon>
        <taxon>Metazoa</taxon>
        <taxon>Ecdysozoa</taxon>
        <taxon>Arthropoda</taxon>
        <taxon>Hexapoda</taxon>
        <taxon>Insecta</taxon>
        <taxon>Pterygota</taxon>
        <taxon>Neoptera</taxon>
        <taxon>Endopterygota</taxon>
        <taxon>Coleoptera</taxon>
        <taxon>Polyphaga</taxon>
        <taxon>Scarabaeiformia</taxon>
        <taxon>Scarabaeidae</taxon>
        <taxon>Aphodiinae</taxon>
        <taxon>Aphodius</taxon>
        <taxon>Aphodius</taxon>
    </lineage>
</organism>
<evidence type="ECO:0000256" key="2">
    <source>
        <dbReference type="ARBA" id="ARBA00004448"/>
    </source>
</evidence>
<dbReference type="GO" id="GO:0005743">
    <property type="term" value="C:mitochondrial inner membrane"/>
    <property type="evidence" value="ECO:0007669"/>
    <property type="project" value="UniProtKB-SubCell"/>
</dbReference>
<comment type="catalytic activity">
    <reaction evidence="17 18">
        <text>a ubiquinone + NADH + 5 H(+)(in) = a ubiquinol + NAD(+) + 4 H(+)(out)</text>
        <dbReference type="Rhea" id="RHEA:29091"/>
        <dbReference type="Rhea" id="RHEA-COMP:9565"/>
        <dbReference type="Rhea" id="RHEA-COMP:9566"/>
        <dbReference type="ChEBI" id="CHEBI:15378"/>
        <dbReference type="ChEBI" id="CHEBI:16389"/>
        <dbReference type="ChEBI" id="CHEBI:17976"/>
        <dbReference type="ChEBI" id="CHEBI:57540"/>
        <dbReference type="ChEBI" id="CHEBI:57945"/>
        <dbReference type="EC" id="7.1.1.2"/>
    </reaction>
</comment>
<feature type="transmembrane region" description="Helical" evidence="18">
    <location>
        <begin position="7"/>
        <end position="26"/>
    </location>
</feature>
<keyword evidence="15 18" id="KW-0496">Mitochondrion</keyword>
<dbReference type="PANTHER" id="PTHR46552">
    <property type="entry name" value="NADH-UBIQUINONE OXIDOREDUCTASE CHAIN 2"/>
    <property type="match status" value="1"/>
</dbReference>
<evidence type="ECO:0000256" key="13">
    <source>
        <dbReference type="ARBA" id="ARBA00023027"/>
    </source>
</evidence>